<dbReference type="SUPFAM" id="SSF51735">
    <property type="entry name" value="NAD(P)-binding Rossmann-fold domains"/>
    <property type="match status" value="1"/>
</dbReference>
<gene>
    <name evidence="3" type="ORF">IFM60648_09666</name>
</gene>
<accession>A0ABQ1B1W0</accession>
<dbReference type="PRINTS" id="PR00080">
    <property type="entry name" value="SDRFAMILY"/>
</dbReference>
<evidence type="ECO:0000256" key="1">
    <source>
        <dbReference type="ARBA" id="ARBA00006484"/>
    </source>
</evidence>
<dbReference type="PRINTS" id="PR00081">
    <property type="entry name" value="GDHRDH"/>
</dbReference>
<organism evidence="3 4">
    <name type="scientific">Aspergillus lentulus</name>
    <dbReference type="NCBI Taxonomy" id="293939"/>
    <lineage>
        <taxon>Eukaryota</taxon>
        <taxon>Fungi</taxon>
        <taxon>Dikarya</taxon>
        <taxon>Ascomycota</taxon>
        <taxon>Pezizomycotina</taxon>
        <taxon>Eurotiomycetes</taxon>
        <taxon>Eurotiomycetidae</taxon>
        <taxon>Eurotiales</taxon>
        <taxon>Aspergillaceae</taxon>
        <taxon>Aspergillus</taxon>
        <taxon>Aspergillus subgen. Fumigati</taxon>
    </lineage>
</organism>
<sequence length="340" mass="36643">MPLLLDASMRLEACSAFYRSSMPTTAYEDSAVSSKTPPHAQSFALESVCSQTYDHYVYKQSTKFLEWDFASFPDSRVALVTGAASGIGRAISHTFVKEGCTRLLLGDIDDENLHVVSQELQAINPAVQTIVRRVDISSESEVQDFINAGVSAFGGIHYAVNNVGITSNPRAKTHMLETSSFDPLVAVNLRGTWLCQRAEIRQMMKQNAELRPRTGAPAQRGAIVNGFSSSAIRNSTNEAKYSATKAGVLGMTKTDAIAYAADGIRVNAVLPGWVKTATSAESEKRGANYSPIINTIPVKRWGNPEEIAEACVFLAGEKASLITGADLVVDGGKKVSTWVD</sequence>
<comment type="caution">
    <text evidence="3">The sequence shown here is derived from an EMBL/GenBank/DDBJ whole genome shotgun (WGS) entry which is preliminary data.</text>
</comment>
<dbReference type="InterPro" id="IPR002347">
    <property type="entry name" value="SDR_fam"/>
</dbReference>
<dbReference type="CDD" id="cd05233">
    <property type="entry name" value="SDR_c"/>
    <property type="match status" value="1"/>
</dbReference>
<keyword evidence="2" id="KW-0560">Oxidoreductase</keyword>
<dbReference type="Pfam" id="PF13561">
    <property type="entry name" value="adh_short_C2"/>
    <property type="match status" value="1"/>
</dbReference>
<evidence type="ECO:0008006" key="5">
    <source>
        <dbReference type="Google" id="ProtNLM"/>
    </source>
</evidence>
<evidence type="ECO:0000313" key="4">
    <source>
        <dbReference type="Proteomes" id="UP000465220"/>
    </source>
</evidence>
<dbReference type="PANTHER" id="PTHR24321:SF12">
    <property type="entry name" value="SHORT-CHAIN DEHYDROGENASE_REDUCTASE FAMILY, PUTATIVE (AFU_ORTHOLOGUE AFUA_5G14340)-RELATED"/>
    <property type="match status" value="1"/>
</dbReference>
<protein>
    <recommendedName>
        <fullName evidence="5">3-oxoacyl-[acyl-carrier-protein] reductase FabG</fullName>
    </recommendedName>
</protein>
<evidence type="ECO:0000256" key="2">
    <source>
        <dbReference type="ARBA" id="ARBA00023002"/>
    </source>
</evidence>
<dbReference type="InterPro" id="IPR036291">
    <property type="entry name" value="NAD(P)-bd_dom_sf"/>
</dbReference>
<comment type="similarity">
    <text evidence="1">Belongs to the short-chain dehydrogenases/reductases (SDR) family.</text>
</comment>
<dbReference type="PANTHER" id="PTHR24321">
    <property type="entry name" value="DEHYDROGENASES, SHORT CHAIN"/>
    <property type="match status" value="1"/>
</dbReference>
<dbReference type="Proteomes" id="UP000465220">
    <property type="component" value="Unassembled WGS sequence"/>
</dbReference>
<dbReference type="Gene3D" id="3.40.50.720">
    <property type="entry name" value="NAD(P)-binding Rossmann-like Domain"/>
    <property type="match status" value="1"/>
</dbReference>
<proteinExistence type="inferred from homology"/>
<name>A0ABQ1B1W0_ASPLE</name>
<keyword evidence="4" id="KW-1185">Reference proteome</keyword>
<dbReference type="EMBL" id="BLKI01000096">
    <property type="protein sequence ID" value="GFF92206.1"/>
    <property type="molecule type" value="Genomic_DNA"/>
</dbReference>
<evidence type="ECO:0000313" key="3">
    <source>
        <dbReference type="EMBL" id="GFF92206.1"/>
    </source>
</evidence>
<reference evidence="3 4" key="1">
    <citation type="submission" date="2020-01" db="EMBL/GenBank/DDBJ databases">
        <title>Draft genome sequence of Aspergillus lentulus IFM 60648.</title>
        <authorList>
            <person name="Takahashi H."/>
            <person name="Yaguchi T."/>
        </authorList>
    </citation>
    <scope>NUCLEOTIDE SEQUENCE [LARGE SCALE GENOMIC DNA]</scope>
    <source>
        <strain evidence="3 4">IFM 60648</strain>
    </source>
</reference>